<dbReference type="Proteomes" id="UP000737113">
    <property type="component" value="Unassembled WGS sequence"/>
</dbReference>
<evidence type="ECO:0000256" key="6">
    <source>
        <dbReference type="ARBA" id="ARBA00022692"/>
    </source>
</evidence>
<evidence type="ECO:0000256" key="7">
    <source>
        <dbReference type="ARBA" id="ARBA00022927"/>
    </source>
</evidence>
<keyword evidence="8" id="KW-1133">Transmembrane helix</keyword>
<accession>A0A972JLW7</accession>
<feature type="domain" description="TonB C-terminal" evidence="11">
    <location>
        <begin position="279"/>
        <end position="369"/>
    </location>
</feature>
<dbReference type="NCBIfam" id="TIGR01352">
    <property type="entry name" value="tonB_Cterm"/>
    <property type="match status" value="1"/>
</dbReference>
<evidence type="ECO:0000256" key="2">
    <source>
        <dbReference type="ARBA" id="ARBA00006555"/>
    </source>
</evidence>
<evidence type="ECO:0000256" key="1">
    <source>
        <dbReference type="ARBA" id="ARBA00004383"/>
    </source>
</evidence>
<keyword evidence="5" id="KW-0997">Cell inner membrane</keyword>
<keyword evidence="7" id="KW-0653">Protein transport</keyword>
<keyword evidence="3" id="KW-0813">Transport</keyword>
<evidence type="ECO:0000256" key="4">
    <source>
        <dbReference type="ARBA" id="ARBA00022475"/>
    </source>
</evidence>
<evidence type="ECO:0000256" key="3">
    <source>
        <dbReference type="ARBA" id="ARBA00022448"/>
    </source>
</evidence>
<dbReference type="PROSITE" id="PS52015">
    <property type="entry name" value="TONB_CTD"/>
    <property type="match status" value="1"/>
</dbReference>
<dbReference type="InterPro" id="IPR011990">
    <property type="entry name" value="TPR-like_helical_dom_sf"/>
</dbReference>
<keyword evidence="10" id="KW-0732">Signal</keyword>
<reference evidence="12" key="1">
    <citation type="submission" date="2020-04" db="EMBL/GenBank/DDBJ databases">
        <title>Description of Shewanella salipaludis sp. nov., isolated from a salt marsh.</title>
        <authorList>
            <person name="Park S."/>
            <person name="Yoon J.-H."/>
        </authorList>
    </citation>
    <scope>NUCLEOTIDE SEQUENCE</scope>
    <source>
        <strain evidence="12">SHSM-M6</strain>
    </source>
</reference>
<dbReference type="GO" id="GO:0005886">
    <property type="term" value="C:plasma membrane"/>
    <property type="evidence" value="ECO:0007669"/>
    <property type="project" value="UniProtKB-SubCell"/>
</dbReference>
<evidence type="ECO:0000259" key="11">
    <source>
        <dbReference type="PROSITE" id="PS52015"/>
    </source>
</evidence>
<evidence type="ECO:0000256" key="9">
    <source>
        <dbReference type="ARBA" id="ARBA00023136"/>
    </source>
</evidence>
<feature type="chain" id="PRO_5037040758" evidence="10">
    <location>
        <begin position="26"/>
        <end position="369"/>
    </location>
</feature>
<dbReference type="RefSeq" id="WP_169564620.1">
    <property type="nucleotide sequence ID" value="NZ_JAAXYH010000008.1"/>
</dbReference>
<dbReference type="Gene3D" id="1.25.40.10">
    <property type="entry name" value="Tetratricopeptide repeat domain"/>
    <property type="match status" value="1"/>
</dbReference>
<gene>
    <name evidence="12" type="ORF">HC757_12025</name>
</gene>
<evidence type="ECO:0000313" key="12">
    <source>
        <dbReference type="EMBL" id="NMH65887.1"/>
    </source>
</evidence>
<dbReference type="PANTHER" id="PTHR33446:SF14">
    <property type="entry name" value="PROTEIN TONB"/>
    <property type="match status" value="1"/>
</dbReference>
<protein>
    <submittedName>
        <fullName evidence="12">Energy transducer TonB</fullName>
    </submittedName>
</protein>
<sequence length="369" mass="41421">MLNGKFCTLACAVALGLSCSSASLASDSPFTRAYRDYQTSVQAGDVAEIESRAAAAYLLGQSIYAKDSLDLTNLALNWATALSGLSAQFPMTEDGKRHRSQAYRLYETALVVYVQHYGEQALELIDPLLGAGGSADEPKDAKRHLEHAIDIAERNDNSRLVADAKMAAFNTLSKTNLYTPKVRNYAFEAYDIYRQTLPENALVRVKATFIVGAIKFSQKQDNEAEALLLEVIKQFDVLDYTHPFALSAHAYLVELYERQDEREKSTRHCIAIGSMRPWSETQEQTPLFRVAPDYPMSYRKQHKNGWVQVDFTVDENGFVTNPVVIASQGGSLFERESLKTIKKWRYAPKFVDGKPSPAQTRTMLEYRID</sequence>
<dbReference type="PROSITE" id="PS51257">
    <property type="entry name" value="PROKAR_LIPOPROTEIN"/>
    <property type="match status" value="1"/>
</dbReference>
<dbReference type="AlphaFoldDB" id="A0A972JLW7"/>
<evidence type="ECO:0000313" key="13">
    <source>
        <dbReference type="Proteomes" id="UP000737113"/>
    </source>
</evidence>
<dbReference type="GO" id="GO:0055085">
    <property type="term" value="P:transmembrane transport"/>
    <property type="evidence" value="ECO:0007669"/>
    <property type="project" value="InterPro"/>
</dbReference>
<dbReference type="SUPFAM" id="SSF74653">
    <property type="entry name" value="TolA/TonB C-terminal domain"/>
    <property type="match status" value="1"/>
</dbReference>
<dbReference type="EMBL" id="JAAXYH010000008">
    <property type="protein sequence ID" value="NMH65887.1"/>
    <property type="molecule type" value="Genomic_DNA"/>
</dbReference>
<proteinExistence type="inferred from homology"/>
<comment type="caution">
    <text evidence="12">The sequence shown here is derived from an EMBL/GenBank/DDBJ whole genome shotgun (WGS) entry which is preliminary data.</text>
</comment>
<keyword evidence="6" id="KW-0812">Transmembrane</keyword>
<feature type="signal peptide" evidence="10">
    <location>
        <begin position="1"/>
        <end position="25"/>
    </location>
</feature>
<dbReference type="Gene3D" id="3.30.2420.10">
    <property type="entry name" value="TonB"/>
    <property type="match status" value="1"/>
</dbReference>
<comment type="similarity">
    <text evidence="2">Belongs to the TonB family.</text>
</comment>
<dbReference type="InterPro" id="IPR006260">
    <property type="entry name" value="TonB/TolA_C"/>
</dbReference>
<dbReference type="Pfam" id="PF03544">
    <property type="entry name" value="TonB_C"/>
    <property type="match status" value="1"/>
</dbReference>
<organism evidence="12 13">
    <name type="scientific">Shewanella salipaludis</name>
    <dbReference type="NCBI Taxonomy" id="2723052"/>
    <lineage>
        <taxon>Bacteria</taxon>
        <taxon>Pseudomonadati</taxon>
        <taxon>Pseudomonadota</taxon>
        <taxon>Gammaproteobacteria</taxon>
        <taxon>Alteromonadales</taxon>
        <taxon>Shewanellaceae</taxon>
        <taxon>Shewanella</taxon>
    </lineage>
</organism>
<dbReference type="InterPro" id="IPR037682">
    <property type="entry name" value="TonB_C"/>
</dbReference>
<dbReference type="GO" id="GO:0015031">
    <property type="term" value="P:protein transport"/>
    <property type="evidence" value="ECO:0007669"/>
    <property type="project" value="UniProtKB-KW"/>
</dbReference>
<evidence type="ECO:0000256" key="5">
    <source>
        <dbReference type="ARBA" id="ARBA00022519"/>
    </source>
</evidence>
<keyword evidence="4" id="KW-1003">Cell membrane</keyword>
<comment type="subcellular location">
    <subcellularLocation>
        <location evidence="1">Cell inner membrane</location>
        <topology evidence="1">Single-pass membrane protein</topology>
        <orientation evidence="1">Periplasmic side</orientation>
    </subcellularLocation>
</comment>
<keyword evidence="9" id="KW-0472">Membrane</keyword>
<evidence type="ECO:0000256" key="10">
    <source>
        <dbReference type="SAM" id="SignalP"/>
    </source>
</evidence>
<keyword evidence="13" id="KW-1185">Reference proteome</keyword>
<dbReference type="InterPro" id="IPR051045">
    <property type="entry name" value="TonB-dependent_transducer"/>
</dbReference>
<evidence type="ECO:0000256" key="8">
    <source>
        <dbReference type="ARBA" id="ARBA00022989"/>
    </source>
</evidence>
<dbReference type="PANTHER" id="PTHR33446">
    <property type="entry name" value="PROTEIN TONB-RELATED"/>
    <property type="match status" value="1"/>
</dbReference>
<name>A0A972JLW7_9GAMM</name>